<reference evidence="1" key="1">
    <citation type="journal article" date="2014" name="Int. J. Syst. Evol. Microbiol.">
        <title>Complete genome sequence of Corynebacterium casei LMG S-19264T (=DSM 44701T), isolated from a smear-ripened cheese.</title>
        <authorList>
            <consortium name="US DOE Joint Genome Institute (JGI-PGF)"/>
            <person name="Walter F."/>
            <person name="Albersmeier A."/>
            <person name="Kalinowski J."/>
            <person name="Ruckert C."/>
        </authorList>
    </citation>
    <scope>NUCLEOTIDE SEQUENCE</scope>
    <source>
        <strain evidence="1">VKM Ac-1321</strain>
    </source>
</reference>
<evidence type="ECO:0000313" key="1">
    <source>
        <dbReference type="EMBL" id="GLK99215.1"/>
    </source>
</evidence>
<dbReference type="SUPFAM" id="SSF51197">
    <property type="entry name" value="Clavaminate synthase-like"/>
    <property type="match status" value="1"/>
</dbReference>
<dbReference type="InterPro" id="IPR008775">
    <property type="entry name" value="Phytyl_CoA_dOase-like"/>
</dbReference>
<dbReference type="EMBL" id="BSFP01000003">
    <property type="protein sequence ID" value="GLK99215.1"/>
    <property type="molecule type" value="Genomic_DNA"/>
</dbReference>
<evidence type="ECO:0008006" key="3">
    <source>
        <dbReference type="Google" id="ProtNLM"/>
    </source>
</evidence>
<dbReference type="AlphaFoldDB" id="A0A9W6NJM3"/>
<proteinExistence type="predicted"/>
<name>A0A9W6NJM3_9ACTN</name>
<gene>
    <name evidence="1" type="ORF">GCM10017581_009560</name>
</gene>
<protein>
    <recommendedName>
        <fullName evidence="3">Phytanoyl-CoA dioxygenase PhyH</fullName>
    </recommendedName>
</protein>
<evidence type="ECO:0000313" key="2">
    <source>
        <dbReference type="Proteomes" id="UP001143480"/>
    </source>
</evidence>
<keyword evidence="2" id="KW-1185">Reference proteome</keyword>
<dbReference type="Pfam" id="PF05721">
    <property type="entry name" value="PhyH"/>
    <property type="match status" value="1"/>
</dbReference>
<dbReference type="Gene3D" id="2.60.120.620">
    <property type="entry name" value="q2cbj1_9rhob like domain"/>
    <property type="match status" value="1"/>
</dbReference>
<sequence length="248" mass="27639">MTTQQDQTIQHADIHDVQRILDVLEQDGVVLVPGYLNPEEVTAAGAECHELFERTPPWGHHEEYSLGQSVRMERSDVDSSRFPILAAAFARPELEAVVHGFFGDGYIFSRTVYAILDVVGSTTRVQQLHYDKMRHLKSFVYLTDVGPANGPFHCVPGSHLLTRDLQRDNRERNVVPSDDDARVLPAELHEHRVAVVGSAGTLILFDSDIAHHAGIVSEGQRLAARSLSFGAYRTQTWYRTDGSVENPA</sequence>
<comment type="caution">
    <text evidence="1">The sequence shown here is derived from an EMBL/GenBank/DDBJ whole genome shotgun (WGS) entry which is preliminary data.</text>
</comment>
<organism evidence="1 2">
    <name type="scientific">Dactylosporangium matsuzakiense</name>
    <dbReference type="NCBI Taxonomy" id="53360"/>
    <lineage>
        <taxon>Bacteria</taxon>
        <taxon>Bacillati</taxon>
        <taxon>Actinomycetota</taxon>
        <taxon>Actinomycetes</taxon>
        <taxon>Micromonosporales</taxon>
        <taxon>Micromonosporaceae</taxon>
        <taxon>Dactylosporangium</taxon>
    </lineage>
</organism>
<dbReference type="RefSeq" id="WP_271188875.1">
    <property type="nucleotide sequence ID" value="NZ_BSFP01000003.1"/>
</dbReference>
<dbReference type="Proteomes" id="UP001143480">
    <property type="component" value="Unassembled WGS sequence"/>
</dbReference>
<accession>A0A9W6NJM3</accession>
<reference evidence="1" key="2">
    <citation type="submission" date="2023-01" db="EMBL/GenBank/DDBJ databases">
        <authorList>
            <person name="Sun Q."/>
            <person name="Evtushenko L."/>
        </authorList>
    </citation>
    <scope>NUCLEOTIDE SEQUENCE</scope>
    <source>
        <strain evidence="1">VKM Ac-1321</strain>
    </source>
</reference>
<dbReference type="GO" id="GO:0016706">
    <property type="term" value="F:2-oxoglutarate-dependent dioxygenase activity"/>
    <property type="evidence" value="ECO:0007669"/>
    <property type="project" value="UniProtKB-ARBA"/>
</dbReference>